<evidence type="ECO:0000313" key="2">
    <source>
        <dbReference type="EMBL" id="VEL15157.1"/>
    </source>
</evidence>
<evidence type="ECO:0000256" key="1">
    <source>
        <dbReference type="SAM" id="MobiDB-lite"/>
    </source>
</evidence>
<dbReference type="Proteomes" id="UP000784294">
    <property type="component" value="Unassembled WGS sequence"/>
</dbReference>
<proteinExistence type="predicted"/>
<reference evidence="2" key="1">
    <citation type="submission" date="2018-11" db="EMBL/GenBank/DDBJ databases">
        <authorList>
            <consortium name="Pathogen Informatics"/>
        </authorList>
    </citation>
    <scope>NUCLEOTIDE SEQUENCE</scope>
</reference>
<feature type="region of interest" description="Disordered" evidence="1">
    <location>
        <begin position="125"/>
        <end position="147"/>
    </location>
</feature>
<protein>
    <submittedName>
        <fullName evidence="2">Uncharacterized protein</fullName>
    </submittedName>
</protein>
<name>A0A3S5FCW7_9PLAT</name>
<dbReference type="AlphaFoldDB" id="A0A3S5FCW7"/>
<evidence type="ECO:0000313" key="3">
    <source>
        <dbReference type="Proteomes" id="UP000784294"/>
    </source>
</evidence>
<dbReference type="EMBL" id="CAAALY010023640">
    <property type="protein sequence ID" value="VEL15157.1"/>
    <property type="molecule type" value="Genomic_DNA"/>
</dbReference>
<organism evidence="2 3">
    <name type="scientific">Protopolystoma xenopodis</name>
    <dbReference type="NCBI Taxonomy" id="117903"/>
    <lineage>
        <taxon>Eukaryota</taxon>
        <taxon>Metazoa</taxon>
        <taxon>Spiralia</taxon>
        <taxon>Lophotrochozoa</taxon>
        <taxon>Platyhelminthes</taxon>
        <taxon>Monogenea</taxon>
        <taxon>Polyopisthocotylea</taxon>
        <taxon>Polystomatidea</taxon>
        <taxon>Polystomatidae</taxon>
        <taxon>Protopolystoma</taxon>
    </lineage>
</organism>
<keyword evidence="3" id="KW-1185">Reference proteome</keyword>
<sequence length="147" mass="16072">MNLRTLHQNIISLLTPVERVELNLCRTGKPAEAAVASLSVFLAPWWPMERKTADQKTISSGGPSSQLVNPLAYNPYTAPEWRAMMAALEARLEPAELAAANRLRSRLVSCAAGLGKATYETWPGQDRTKDSVFKTGPSASGTQFRRS</sequence>
<feature type="compositionally biased region" description="Polar residues" evidence="1">
    <location>
        <begin position="137"/>
        <end position="147"/>
    </location>
</feature>
<comment type="caution">
    <text evidence="2">The sequence shown here is derived from an EMBL/GenBank/DDBJ whole genome shotgun (WGS) entry which is preliminary data.</text>
</comment>
<gene>
    <name evidence="2" type="ORF">PXEA_LOCUS8597</name>
</gene>
<accession>A0A3S5FCW7</accession>